<gene>
    <name evidence="5" type="primary">argC</name>
    <name evidence="8" type="ORF">C7N83_01755</name>
</gene>
<dbReference type="GO" id="GO:0006526">
    <property type="term" value="P:L-arginine biosynthetic process"/>
    <property type="evidence" value="ECO:0007669"/>
    <property type="project" value="UniProtKB-UniRule"/>
</dbReference>
<evidence type="ECO:0000259" key="7">
    <source>
        <dbReference type="SMART" id="SM00859"/>
    </source>
</evidence>
<feature type="active site" evidence="5 6">
    <location>
        <position position="152"/>
    </location>
</feature>
<reference evidence="8 9" key="1">
    <citation type="submission" date="2018-03" db="EMBL/GenBank/DDBJ databases">
        <title>Neisseria weixii sp. nov., isolated from the intestinal contents of Tibetan Plateau pika (Ochotona curzoniae) in Yushu, Qinghai Province, China.</title>
        <authorList>
            <person name="Gui Z."/>
        </authorList>
    </citation>
    <scope>NUCLEOTIDE SEQUENCE [LARGE SCALE GENOMIC DNA]</scope>
    <source>
        <strain evidence="8 9">ATCC 51483</strain>
    </source>
</reference>
<dbReference type="InterPro" id="IPR023013">
    <property type="entry name" value="AGPR_AS"/>
</dbReference>
<dbReference type="PANTHER" id="PTHR32338:SF10">
    <property type="entry name" value="N-ACETYL-GAMMA-GLUTAMYL-PHOSPHATE REDUCTASE, CHLOROPLASTIC-RELATED"/>
    <property type="match status" value="1"/>
</dbReference>
<dbReference type="GO" id="GO:0005737">
    <property type="term" value="C:cytoplasm"/>
    <property type="evidence" value="ECO:0007669"/>
    <property type="project" value="UniProtKB-SubCell"/>
</dbReference>
<dbReference type="RefSeq" id="WP_106740185.1">
    <property type="nucleotide sequence ID" value="NZ_PXYY01000006.1"/>
</dbReference>
<dbReference type="InterPro" id="IPR058924">
    <property type="entry name" value="AGPR_dimerisation_dom"/>
</dbReference>
<dbReference type="SUPFAM" id="SSF51735">
    <property type="entry name" value="NAD(P)-binding Rossmann-fold domains"/>
    <property type="match status" value="1"/>
</dbReference>
<dbReference type="UniPathway" id="UPA00068">
    <property type="reaction ID" value="UER00108"/>
</dbReference>
<keyword evidence="2 5" id="KW-0028">Amino-acid biosynthesis</keyword>
<dbReference type="Proteomes" id="UP000241868">
    <property type="component" value="Unassembled WGS sequence"/>
</dbReference>
<comment type="catalytic activity">
    <reaction evidence="5">
        <text>N-acetyl-L-glutamate 5-semialdehyde + phosphate + NADP(+) = N-acetyl-L-glutamyl 5-phosphate + NADPH + H(+)</text>
        <dbReference type="Rhea" id="RHEA:21588"/>
        <dbReference type="ChEBI" id="CHEBI:15378"/>
        <dbReference type="ChEBI" id="CHEBI:29123"/>
        <dbReference type="ChEBI" id="CHEBI:43474"/>
        <dbReference type="ChEBI" id="CHEBI:57783"/>
        <dbReference type="ChEBI" id="CHEBI:57936"/>
        <dbReference type="ChEBI" id="CHEBI:58349"/>
        <dbReference type="EC" id="1.2.1.38"/>
    </reaction>
</comment>
<dbReference type="AlphaFoldDB" id="A0A2P7U2G3"/>
<evidence type="ECO:0000256" key="5">
    <source>
        <dbReference type="HAMAP-Rule" id="MF_00150"/>
    </source>
</evidence>
<comment type="caution">
    <text evidence="8">The sequence shown here is derived from an EMBL/GenBank/DDBJ whole genome shotgun (WGS) entry which is preliminary data.</text>
</comment>
<proteinExistence type="inferred from homology"/>
<dbReference type="InterPro" id="IPR000706">
    <property type="entry name" value="AGPR_type-1"/>
</dbReference>
<evidence type="ECO:0000313" key="8">
    <source>
        <dbReference type="EMBL" id="PSJ81174.1"/>
    </source>
</evidence>
<comment type="function">
    <text evidence="5">Catalyzes the NADPH-dependent reduction of N-acetyl-5-glutamyl phosphate to yield N-acetyl-L-glutamate 5-semialdehyde.</text>
</comment>
<evidence type="ECO:0000256" key="2">
    <source>
        <dbReference type="ARBA" id="ARBA00022605"/>
    </source>
</evidence>
<evidence type="ECO:0000313" key="9">
    <source>
        <dbReference type="Proteomes" id="UP000241868"/>
    </source>
</evidence>
<feature type="domain" description="Semialdehyde dehydrogenase NAD-binding" evidence="7">
    <location>
        <begin position="6"/>
        <end position="144"/>
    </location>
</feature>
<evidence type="ECO:0000256" key="3">
    <source>
        <dbReference type="ARBA" id="ARBA00022857"/>
    </source>
</evidence>
<dbReference type="EC" id="1.2.1.38" evidence="5"/>
<dbReference type="GO" id="GO:0070401">
    <property type="term" value="F:NADP+ binding"/>
    <property type="evidence" value="ECO:0007669"/>
    <property type="project" value="InterPro"/>
</dbReference>
<dbReference type="SUPFAM" id="SSF55347">
    <property type="entry name" value="Glyceraldehyde-3-phosphate dehydrogenase-like, C-terminal domain"/>
    <property type="match status" value="1"/>
</dbReference>
<dbReference type="CDD" id="cd17895">
    <property type="entry name" value="AGPR_1_N"/>
    <property type="match status" value="1"/>
</dbReference>
<dbReference type="Pfam" id="PF01118">
    <property type="entry name" value="Semialdhyde_dh"/>
    <property type="match status" value="1"/>
</dbReference>
<dbReference type="GO" id="GO:0003942">
    <property type="term" value="F:N-acetyl-gamma-glutamyl-phosphate reductase activity"/>
    <property type="evidence" value="ECO:0007669"/>
    <property type="project" value="UniProtKB-UniRule"/>
</dbReference>
<dbReference type="NCBIfam" id="TIGR01850">
    <property type="entry name" value="argC"/>
    <property type="match status" value="1"/>
</dbReference>
<keyword evidence="5" id="KW-0963">Cytoplasm</keyword>
<organism evidence="8 9">
    <name type="scientific">Neisseria iguanae</name>
    <dbReference type="NCBI Taxonomy" id="90242"/>
    <lineage>
        <taxon>Bacteria</taxon>
        <taxon>Pseudomonadati</taxon>
        <taxon>Pseudomonadota</taxon>
        <taxon>Betaproteobacteria</taxon>
        <taxon>Neisseriales</taxon>
        <taxon>Neisseriaceae</taxon>
        <taxon>Neisseria</taxon>
    </lineage>
</organism>
<dbReference type="HAMAP" id="MF_00150">
    <property type="entry name" value="ArgC_type1"/>
    <property type="match status" value="1"/>
</dbReference>
<comment type="subcellular location">
    <subcellularLocation>
        <location evidence="5">Cytoplasm</location>
    </subcellularLocation>
</comment>
<evidence type="ECO:0000256" key="1">
    <source>
        <dbReference type="ARBA" id="ARBA00022571"/>
    </source>
</evidence>
<dbReference type="InterPro" id="IPR050085">
    <property type="entry name" value="AGPR"/>
</dbReference>
<dbReference type="EMBL" id="PXYY01000006">
    <property type="protein sequence ID" value="PSJ81174.1"/>
    <property type="molecule type" value="Genomic_DNA"/>
</dbReference>
<dbReference type="CDD" id="cd23934">
    <property type="entry name" value="AGPR_1_C"/>
    <property type="match status" value="1"/>
</dbReference>
<dbReference type="InterPro" id="IPR036291">
    <property type="entry name" value="NAD(P)-bd_dom_sf"/>
</dbReference>
<dbReference type="Gene3D" id="3.30.360.10">
    <property type="entry name" value="Dihydrodipicolinate Reductase, domain 2"/>
    <property type="match status" value="1"/>
</dbReference>
<sequence>MNPKIKAGIVGATGYTGVELLRLLAAHPNVEVTAVTSRGEAGITIADYFPSLRGIYDLVFQTPDEAGLNQCDVVFFATPNGVAMKEAPELLAKGIRIIDLSADFRIQDIPTWEQWYGMTHACPDIVPQAVYGLCEMNRDAISHAQIVANPGCYPTCVSLPLLPLLQQGRLKANMPLIADCKSGVSGAGRKGNVGSLLCEAGDNFKAYGIGGHRHLPEIKQTISGLQADVAEGFVFVPHLTPMIRGMHATIYLHLEDNVTPYEILSTFYQDNPFVDVMKPGATPETRSVRGANICRISVQQAPQSRLWVALSAIDNLVKGAAGQAVQNMNIMFGLDECLGLQAAPLLP</sequence>
<keyword evidence="1 5" id="KW-0055">Arginine biosynthesis</keyword>
<keyword evidence="3 5" id="KW-0521">NADP</keyword>
<keyword evidence="9" id="KW-1185">Reference proteome</keyword>
<dbReference type="GO" id="GO:0051287">
    <property type="term" value="F:NAD binding"/>
    <property type="evidence" value="ECO:0007669"/>
    <property type="project" value="InterPro"/>
</dbReference>
<keyword evidence="4 5" id="KW-0560">Oxidoreductase</keyword>
<name>A0A2P7U2G3_9NEIS</name>
<dbReference type="Gene3D" id="3.40.50.720">
    <property type="entry name" value="NAD(P)-binding Rossmann-like Domain"/>
    <property type="match status" value="1"/>
</dbReference>
<evidence type="ECO:0000256" key="6">
    <source>
        <dbReference type="PROSITE-ProRule" id="PRU10010"/>
    </source>
</evidence>
<dbReference type="InterPro" id="IPR000534">
    <property type="entry name" value="Semialdehyde_DH_NAD-bd"/>
</dbReference>
<dbReference type="PROSITE" id="PS01224">
    <property type="entry name" value="ARGC"/>
    <property type="match status" value="1"/>
</dbReference>
<protein>
    <recommendedName>
        <fullName evidence="5">N-acetyl-gamma-glutamyl-phosphate reductase</fullName>
        <shortName evidence="5">AGPR</shortName>
        <ecNumber evidence="5">1.2.1.38</ecNumber>
    </recommendedName>
    <alternativeName>
        <fullName evidence="5">N-acetyl-glutamate semialdehyde dehydrogenase</fullName>
        <shortName evidence="5">NAGSA dehydrogenase</shortName>
    </alternativeName>
</protein>
<evidence type="ECO:0000256" key="4">
    <source>
        <dbReference type="ARBA" id="ARBA00023002"/>
    </source>
</evidence>
<dbReference type="Pfam" id="PF22698">
    <property type="entry name" value="Semialdhyde_dhC_1"/>
    <property type="match status" value="1"/>
</dbReference>
<dbReference type="OrthoDB" id="9801289at2"/>
<dbReference type="PANTHER" id="PTHR32338">
    <property type="entry name" value="N-ACETYL-GAMMA-GLUTAMYL-PHOSPHATE REDUCTASE, CHLOROPLASTIC-RELATED-RELATED"/>
    <property type="match status" value="1"/>
</dbReference>
<comment type="pathway">
    <text evidence="5">Amino-acid biosynthesis; L-arginine biosynthesis; N(2)-acetyl-L-ornithine from L-glutamate: step 3/4.</text>
</comment>
<accession>A0A2P7U2G3</accession>
<dbReference type="SMART" id="SM00859">
    <property type="entry name" value="Semialdhyde_dh"/>
    <property type="match status" value="1"/>
</dbReference>
<comment type="similarity">
    <text evidence="5">Belongs to the NAGSA dehydrogenase family. Type 1 subfamily.</text>
</comment>